<name>A0A1C3NVZ7_9ACTN</name>
<protein>
    <recommendedName>
        <fullName evidence="4">Family 2 glycosyl transferase</fullName>
    </recommendedName>
</protein>
<evidence type="ECO:0008006" key="4">
    <source>
        <dbReference type="Google" id="ProtNLM"/>
    </source>
</evidence>
<dbReference type="AlphaFoldDB" id="A0A1C3NVZ7"/>
<dbReference type="Pfam" id="PF13578">
    <property type="entry name" value="Methyltransf_24"/>
    <property type="match status" value="1"/>
</dbReference>
<gene>
    <name evidence="2" type="ORF">FDG2_1585</name>
</gene>
<accession>A0A1C3NVZ7</accession>
<sequence length="399" mass="42815">MSWTGPDAAAGHEDVAAGDHGEDAAGGSGGPDVYAVESTINDTLQPLLLHSLAELREIWVPLLEAADVRSVAEIGSESGAATSLLVDLLRGRGGGKLLVVDPDPGVVPEPGDGLEVDVVRGYSPQALVGLVPADAYLIDSDHNYATATGELETIADAVRAAGRPHLPLLIMHDVGWPHGRRDSYYTPERIPEAARQPYSWDLGVRLDSTGVVTGGFRGEGAFAWARSEGGPGNGVRTAVEDFLASRPELRLFVAAPIFGLGVVVDDRAPYAGRVAEMLRPWACNSLLTRLERNRLDLYLHVLLLQDEIIDAARRRQREWARLDLALADRAASELRLLDAVAEAERALDAERTTSQQLRAALADEPKLVHAARLANAALKARLGGRRGVRTVQALLHGRR</sequence>
<reference evidence="3" key="1">
    <citation type="submission" date="2016-02" db="EMBL/GenBank/DDBJ databases">
        <authorList>
            <person name="Wibberg D."/>
        </authorList>
    </citation>
    <scope>NUCLEOTIDE SEQUENCE [LARGE SCALE GENOMIC DNA]</scope>
</reference>
<feature type="compositionally biased region" description="Basic and acidic residues" evidence="1">
    <location>
        <begin position="10"/>
        <end position="23"/>
    </location>
</feature>
<organism evidence="2 3">
    <name type="scientific">Candidatus Protofrankia californiensis</name>
    <dbReference type="NCBI Taxonomy" id="1839754"/>
    <lineage>
        <taxon>Bacteria</taxon>
        <taxon>Bacillati</taxon>
        <taxon>Actinomycetota</taxon>
        <taxon>Actinomycetes</taxon>
        <taxon>Frankiales</taxon>
        <taxon>Frankiaceae</taxon>
        <taxon>Protofrankia</taxon>
    </lineage>
</organism>
<evidence type="ECO:0000313" key="3">
    <source>
        <dbReference type="Proteomes" id="UP000199013"/>
    </source>
</evidence>
<keyword evidence="3" id="KW-1185">Reference proteome</keyword>
<evidence type="ECO:0000313" key="2">
    <source>
        <dbReference type="EMBL" id="SBW20073.1"/>
    </source>
</evidence>
<dbReference type="Proteomes" id="UP000199013">
    <property type="component" value="Unassembled WGS sequence"/>
</dbReference>
<dbReference type="EMBL" id="FLUV01000655">
    <property type="protein sequence ID" value="SBW20073.1"/>
    <property type="molecule type" value="Genomic_DNA"/>
</dbReference>
<proteinExistence type="predicted"/>
<evidence type="ECO:0000256" key="1">
    <source>
        <dbReference type="SAM" id="MobiDB-lite"/>
    </source>
</evidence>
<feature type="region of interest" description="Disordered" evidence="1">
    <location>
        <begin position="1"/>
        <end position="32"/>
    </location>
</feature>